<evidence type="ECO:0000256" key="7">
    <source>
        <dbReference type="SAM" id="Phobius"/>
    </source>
</evidence>
<proteinExistence type="inferred from homology"/>
<sequence length="580" mass="62212">MAQTDTNIVVDHGQSSWSDLWTKEDYLAIWLGLLIIAISLTAYFGYGPKEEFTAKINAANQIQAAEVEKAPFKTVAWYKADDDKKKLKASSGSFGKFVSHWTKHPGSWKSNPIDAFIMSDAQAKALNDKAMPAYEDAKGKSAAALTSAQEAEAAAGAAAFKDQSLNDAAAAKIADWRAAEKKVASAKKKIGNKAYNYFPTLIGLCAFFIVIFGTGIACMKKSFSEFAKGFVVVFLIAVLAYMLGGQAISKQYGFGAEAWGILLGMIIANSIGTPRWVLPACQVEFFIKTGLVLLGAEVLFGKILAIGIPGIFVAWVVTPIVLVCTYIFGQKVIKMPSKTLNVVISADMSVCGTSAAIATAAACRAKKEELTLSIGLSLVFTAIMMIVMPAVIKAMGLPEILGGAWMGGTIDSTGAVAAAGAFLGEKAMYVAATIKMIQNVMIGVTAFCVALYWCTRVERQAGRTVGTGEIWHRFPKFVLGFLAVSVLFSIIDSSLGQDLSNALVDQGAVRGGTRLMRGWFFALSFAAIGLSTNFRELAQYFKGGKPLILYVCGQSLNLVLTLTMAYIMFYLVFPEITARI</sequence>
<feature type="transmembrane region" description="Helical" evidence="7">
    <location>
        <begin position="226"/>
        <end position="244"/>
    </location>
</feature>
<feature type="transmembrane region" description="Helical" evidence="7">
    <location>
        <begin position="256"/>
        <end position="278"/>
    </location>
</feature>
<dbReference type="OrthoDB" id="9766798at2"/>
<evidence type="ECO:0000256" key="5">
    <source>
        <dbReference type="ARBA" id="ARBA00022989"/>
    </source>
</evidence>
<gene>
    <name evidence="8" type="ORF">SAMN02745220_02862</name>
</gene>
<dbReference type="PANTHER" id="PTHR30106:SF1">
    <property type="entry name" value="UPF0324 MEMBRANE PROTEIN FN0533"/>
    <property type="match status" value="1"/>
</dbReference>
<feature type="transmembrane region" description="Helical" evidence="7">
    <location>
        <begin position="298"/>
        <end position="328"/>
    </location>
</feature>
<dbReference type="GO" id="GO:0005886">
    <property type="term" value="C:plasma membrane"/>
    <property type="evidence" value="ECO:0007669"/>
    <property type="project" value="UniProtKB-SubCell"/>
</dbReference>
<dbReference type="Pfam" id="PF03601">
    <property type="entry name" value="Cons_hypoth698"/>
    <property type="match status" value="1"/>
</dbReference>
<comment type="subcellular location">
    <subcellularLocation>
        <location evidence="1">Cell membrane</location>
        <topology evidence="1">Multi-pass membrane protein</topology>
    </subcellularLocation>
</comment>
<feature type="transmembrane region" description="Helical" evidence="7">
    <location>
        <begin position="515"/>
        <end position="535"/>
    </location>
</feature>
<reference evidence="8 9" key="1">
    <citation type="submission" date="2016-12" db="EMBL/GenBank/DDBJ databases">
        <authorList>
            <person name="Song W.-J."/>
            <person name="Kurnit D.M."/>
        </authorList>
    </citation>
    <scope>NUCLEOTIDE SEQUENCE [LARGE SCALE GENOMIC DNA]</scope>
    <source>
        <strain evidence="8 9">DSM 18488</strain>
    </source>
</reference>
<feature type="transmembrane region" description="Helical" evidence="7">
    <location>
        <begin position="436"/>
        <end position="454"/>
    </location>
</feature>
<evidence type="ECO:0000313" key="9">
    <source>
        <dbReference type="Proteomes" id="UP000184603"/>
    </source>
</evidence>
<accession>A0A1M7YA99</accession>
<keyword evidence="4 7" id="KW-0812">Transmembrane</keyword>
<organism evidence="8 9">
    <name type="scientific">Desulfopila aestuarii DSM 18488</name>
    <dbReference type="NCBI Taxonomy" id="1121416"/>
    <lineage>
        <taxon>Bacteria</taxon>
        <taxon>Pseudomonadati</taxon>
        <taxon>Thermodesulfobacteriota</taxon>
        <taxon>Desulfobulbia</taxon>
        <taxon>Desulfobulbales</taxon>
        <taxon>Desulfocapsaceae</taxon>
        <taxon>Desulfopila</taxon>
    </lineage>
</organism>
<keyword evidence="3" id="KW-1003">Cell membrane</keyword>
<feature type="transmembrane region" description="Helical" evidence="7">
    <location>
        <begin position="474"/>
        <end position="495"/>
    </location>
</feature>
<dbReference type="EMBL" id="FRFE01000014">
    <property type="protein sequence ID" value="SHO49496.1"/>
    <property type="molecule type" value="Genomic_DNA"/>
</dbReference>
<protein>
    <submittedName>
        <fullName evidence="8">Conserved hypothetical integral membrane protein</fullName>
    </submittedName>
</protein>
<dbReference type="InterPro" id="IPR018383">
    <property type="entry name" value="UPF0324_pro"/>
</dbReference>
<dbReference type="RefSeq" id="WP_073614203.1">
    <property type="nucleotide sequence ID" value="NZ_FRFE01000014.1"/>
</dbReference>
<comment type="similarity">
    <text evidence="2">Belongs to the UPF0324 family.</text>
</comment>
<feature type="transmembrane region" description="Helical" evidence="7">
    <location>
        <begin position="547"/>
        <end position="573"/>
    </location>
</feature>
<dbReference type="Proteomes" id="UP000184603">
    <property type="component" value="Unassembled WGS sequence"/>
</dbReference>
<feature type="transmembrane region" description="Helical" evidence="7">
    <location>
        <begin position="27"/>
        <end position="46"/>
    </location>
</feature>
<evidence type="ECO:0000313" key="8">
    <source>
        <dbReference type="EMBL" id="SHO49496.1"/>
    </source>
</evidence>
<dbReference type="AlphaFoldDB" id="A0A1M7YA99"/>
<keyword evidence="6 7" id="KW-0472">Membrane</keyword>
<dbReference type="STRING" id="1121416.SAMN02745220_02862"/>
<evidence type="ECO:0000256" key="4">
    <source>
        <dbReference type="ARBA" id="ARBA00022692"/>
    </source>
</evidence>
<evidence type="ECO:0000256" key="1">
    <source>
        <dbReference type="ARBA" id="ARBA00004651"/>
    </source>
</evidence>
<keyword evidence="5 7" id="KW-1133">Transmembrane helix</keyword>
<evidence type="ECO:0000256" key="2">
    <source>
        <dbReference type="ARBA" id="ARBA00007977"/>
    </source>
</evidence>
<feature type="transmembrane region" description="Helical" evidence="7">
    <location>
        <begin position="374"/>
        <end position="392"/>
    </location>
</feature>
<name>A0A1M7YA99_9BACT</name>
<evidence type="ECO:0000256" key="3">
    <source>
        <dbReference type="ARBA" id="ARBA00022475"/>
    </source>
</evidence>
<feature type="transmembrane region" description="Helical" evidence="7">
    <location>
        <begin position="194"/>
        <end position="214"/>
    </location>
</feature>
<dbReference type="PANTHER" id="PTHR30106">
    <property type="entry name" value="INNER MEMBRANE PROTEIN YEIH-RELATED"/>
    <property type="match status" value="1"/>
</dbReference>
<evidence type="ECO:0000256" key="6">
    <source>
        <dbReference type="ARBA" id="ARBA00023136"/>
    </source>
</evidence>
<keyword evidence="9" id="KW-1185">Reference proteome</keyword>